<evidence type="ECO:0000313" key="2">
    <source>
        <dbReference type="Proteomes" id="UP000036681"/>
    </source>
</evidence>
<accession>A0A0M3HNT7</accession>
<name>A0A0M3HNT7_ASCLU</name>
<keyword evidence="2" id="KW-1185">Reference proteome</keyword>
<protein>
    <submittedName>
        <fullName evidence="3">EHD_N domain-containing protein</fullName>
    </submittedName>
</protein>
<feature type="compositionally biased region" description="Polar residues" evidence="1">
    <location>
        <begin position="1"/>
        <end position="11"/>
    </location>
</feature>
<dbReference type="Proteomes" id="UP000036681">
    <property type="component" value="Unplaced"/>
</dbReference>
<sequence length="77" mass="8503">MTVLDNESTSEGYYDYGKERSSSAVHAPSDAEEVEKLVSQVYQHASARKKFPTEKKQYILSGPTSSTSGEGNWLQVS</sequence>
<feature type="region of interest" description="Disordered" evidence="1">
    <location>
        <begin position="1"/>
        <end position="31"/>
    </location>
</feature>
<reference evidence="3" key="1">
    <citation type="submission" date="2017-02" db="UniProtKB">
        <authorList>
            <consortium name="WormBaseParasite"/>
        </authorList>
    </citation>
    <scope>IDENTIFICATION</scope>
</reference>
<dbReference type="WBParaSite" id="ALUE_0000342301-mRNA-1">
    <property type="protein sequence ID" value="ALUE_0000342301-mRNA-1"/>
    <property type="gene ID" value="ALUE_0000342301"/>
</dbReference>
<proteinExistence type="predicted"/>
<evidence type="ECO:0000313" key="3">
    <source>
        <dbReference type="WBParaSite" id="ALUE_0000342301-mRNA-1"/>
    </source>
</evidence>
<dbReference type="AlphaFoldDB" id="A0A0M3HNT7"/>
<organism evidence="2 3">
    <name type="scientific">Ascaris lumbricoides</name>
    <name type="common">Giant roundworm</name>
    <dbReference type="NCBI Taxonomy" id="6252"/>
    <lineage>
        <taxon>Eukaryota</taxon>
        <taxon>Metazoa</taxon>
        <taxon>Ecdysozoa</taxon>
        <taxon>Nematoda</taxon>
        <taxon>Chromadorea</taxon>
        <taxon>Rhabditida</taxon>
        <taxon>Spirurina</taxon>
        <taxon>Ascaridomorpha</taxon>
        <taxon>Ascaridoidea</taxon>
        <taxon>Ascarididae</taxon>
        <taxon>Ascaris</taxon>
    </lineage>
</organism>
<evidence type="ECO:0000256" key="1">
    <source>
        <dbReference type="SAM" id="MobiDB-lite"/>
    </source>
</evidence>